<dbReference type="Pfam" id="PF09768">
    <property type="entry name" value="Peptidase_M76"/>
    <property type="match status" value="1"/>
</dbReference>
<dbReference type="GO" id="GO:0033615">
    <property type="term" value="P:mitochondrial proton-transporting ATP synthase complex assembly"/>
    <property type="evidence" value="ECO:0007669"/>
    <property type="project" value="TreeGrafter"/>
</dbReference>
<proteinExistence type="inferred from homology"/>
<dbReference type="AlphaFoldDB" id="A0A5N6XQB7"/>
<evidence type="ECO:0000256" key="7">
    <source>
        <dbReference type="ARBA" id="ARBA00022801"/>
    </source>
</evidence>
<feature type="compositionally biased region" description="Polar residues" evidence="11">
    <location>
        <begin position="1"/>
        <end position="20"/>
    </location>
</feature>
<evidence type="ECO:0000256" key="10">
    <source>
        <dbReference type="RuleBase" id="RU364057"/>
    </source>
</evidence>
<gene>
    <name evidence="12" type="ORF">BDV24DRAFT_156095</name>
</gene>
<evidence type="ECO:0000313" key="12">
    <source>
        <dbReference type="EMBL" id="KAE8335381.1"/>
    </source>
</evidence>
<dbReference type="EC" id="3.4.24.-" evidence="10"/>
<keyword evidence="8 10" id="KW-0482">Metalloprotease</keyword>
<dbReference type="InterPro" id="IPR019165">
    <property type="entry name" value="Peptidase_M76_ATP23"/>
</dbReference>
<keyword evidence="5 10" id="KW-0479">Metal-binding</keyword>
<evidence type="ECO:0000256" key="11">
    <source>
        <dbReference type="SAM" id="MobiDB-lite"/>
    </source>
</evidence>
<dbReference type="Proteomes" id="UP000325558">
    <property type="component" value="Unassembled WGS sequence"/>
</dbReference>
<dbReference type="GO" id="GO:0034982">
    <property type="term" value="P:mitochondrial protein processing"/>
    <property type="evidence" value="ECO:0007669"/>
    <property type="project" value="TreeGrafter"/>
</dbReference>
<reference evidence="12" key="1">
    <citation type="submission" date="2019-04" db="EMBL/GenBank/DDBJ databases">
        <title>Friends and foes A comparative genomics study of 23 Aspergillus species from section Flavi.</title>
        <authorList>
            <consortium name="DOE Joint Genome Institute"/>
            <person name="Kjaerbolling I."/>
            <person name="Vesth T."/>
            <person name="Frisvad J.C."/>
            <person name="Nybo J.L."/>
            <person name="Theobald S."/>
            <person name="Kildgaard S."/>
            <person name="Isbrandt T."/>
            <person name="Kuo A."/>
            <person name="Sato A."/>
            <person name="Lyhne E.K."/>
            <person name="Kogle M.E."/>
            <person name="Wiebenga A."/>
            <person name="Kun R.S."/>
            <person name="Lubbers R.J."/>
            <person name="Makela M.R."/>
            <person name="Barry K."/>
            <person name="Chovatia M."/>
            <person name="Clum A."/>
            <person name="Daum C."/>
            <person name="Haridas S."/>
            <person name="He G."/>
            <person name="LaButti K."/>
            <person name="Lipzen A."/>
            <person name="Mondo S."/>
            <person name="Riley R."/>
            <person name="Salamov A."/>
            <person name="Simmons B.A."/>
            <person name="Magnuson J.K."/>
            <person name="Henrissat B."/>
            <person name="Mortensen U.H."/>
            <person name="Larsen T.O."/>
            <person name="Devries R.P."/>
            <person name="Grigoriev I.V."/>
            <person name="Machida M."/>
            <person name="Baker S.E."/>
            <person name="Andersen M.R."/>
        </authorList>
    </citation>
    <scope>NUCLEOTIDE SEQUENCE</scope>
    <source>
        <strain evidence="12">CBS 117612</strain>
    </source>
</reference>
<accession>A0A5N6XQB7</accession>
<dbReference type="OrthoDB" id="285308at2759"/>
<dbReference type="GO" id="GO:0046872">
    <property type="term" value="F:metal ion binding"/>
    <property type="evidence" value="ECO:0007669"/>
    <property type="project" value="UniProtKB-KW"/>
</dbReference>
<comment type="subcellular location">
    <subcellularLocation>
        <location evidence="1 10">Mitochondrion inner membrane</location>
        <topology evidence="1 10">Peripheral membrane protein</topology>
        <orientation evidence="1 10">Intermembrane side</orientation>
    </subcellularLocation>
</comment>
<evidence type="ECO:0000256" key="6">
    <source>
        <dbReference type="ARBA" id="ARBA00022792"/>
    </source>
</evidence>
<comment type="similarity">
    <text evidence="2 10">Belongs to the peptidase M76 family.</text>
</comment>
<evidence type="ECO:0000256" key="3">
    <source>
        <dbReference type="ARBA" id="ARBA00014615"/>
    </source>
</evidence>
<keyword evidence="6 10" id="KW-0999">Mitochondrion inner membrane</keyword>
<keyword evidence="7 10" id="KW-0378">Hydrolase</keyword>
<evidence type="ECO:0000256" key="4">
    <source>
        <dbReference type="ARBA" id="ARBA00022670"/>
    </source>
</evidence>
<dbReference type="EMBL" id="ML737220">
    <property type="protein sequence ID" value="KAE8335381.1"/>
    <property type="molecule type" value="Genomic_DNA"/>
</dbReference>
<dbReference type="PANTHER" id="PTHR21711">
    <property type="entry name" value="MITOCHONDRIAL INNER MEMBRANE PROTEASE"/>
    <property type="match status" value="1"/>
</dbReference>
<evidence type="ECO:0000256" key="8">
    <source>
        <dbReference type="ARBA" id="ARBA00023049"/>
    </source>
</evidence>
<keyword evidence="4 10" id="KW-0645">Protease</keyword>
<organism evidence="12">
    <name type="scientific">Aspergillus arachidicola</name>
    <dbReference type="NCBI Taxonomy" id="656916"/>
    <lineage>
        <taxon>Eukaryota</taxon>
        <taxon>Fungi</taxon>
        <taxon>Dikarya</taxon>
        <taxon>Ascomycota</taxon>
        <taxon>Pezizomycotina</taxon>
        <taxon>Eurotiomycetes</taxon>
        <taxon>Eurotiomycetidae</taxon>
        <taxon>Eurotiales</taxon>
        <taxon>Aspergillaceae</taxon>
        <taxon>Aspergillus</taxon>
        <taxon>Aspergillus subgen. Circumdati</taxon>
    </lineage>
</organism>
<evidence type="ECO:0000256" key="2">
    <source>
        <dbReference type="ARBA" id="ARBA00009915"/>
    </source>
</evidence>
<dbReference type="GO" id="GO:0005743">
    <property type="term" value="C:mitochondrial inner membrane"/>
    <property type="evidence" value="ECO:0007669"/>
    <property type="project" value="UniProtKB-SubCell"/>
</dbReference>
<comment type="function">
    <text evidence="9">Has a dual role in the assembly of mitochondrial ATPase. Acts as a protease that removes N-terminal residues of mitochondrial ATPase CF(0) subunit 6 at the intermembrane space side. Also involved in the correct assembly of the membrane-embedded ATPase CF(0) particle, probably mediating association of subunit 6 with the subunit 9 ring.</text>
</comment>
<keyword evidence="10" id="KW-0472">Membrane</keyword>
<keyword evidence="10" id="KW-0496">Mitochondrion</keyword>
<dbReference type="GO" id="GO:0004222">
    <property type="term" value="F:metalloendopeptidase activity"/>
    <property type="evidence" value="ECO:0007669"/>
    <property type="project" value="InterPro"/>
</dbReference>
<evidence type="ECO:0000256" key="1">
    <source>
        <dbReference type="ARBA" id="ARBA00004137"/>
    </source>
</evidence>
<protein>
    <recommendedName>
        <fullName evidence="3 10">Mitochondrial inner membrane protease ATP23</fullName>
        <ecNumber evidence="10">3.4.24.-</ecNumber>
    </recommendedName>
</protein>
<dbReference type="PANTHER" id="PTHR21711:SF0">
    <property type="entry name" value="MITOCHONDRIAL INNER MEMBRANE PROTEASE ATP23 HOMOLOG"/>
    <property type="match status" value="1"/>
</dbReference>
<evidence type="ECO:0000256" key="9">
    <source>
        <dbReference type="ARBA" id="ARBA00025322"/>
    </source>
</evidence>
<name>A0A5N6XQB7_9EURO</name>
<feature type="region of interest" description="Disordered" evidence="11">
    <location>
        <begin position="1"/>
        <end position="21"/>
    </location>
</feature>
<evidence type="ECO:0000256" key="5">
    <source>
        <dbReference type="ARBA" id="ARBA00022723"/>
    </source>
</evidence>
<sequence length="242" mass="28241">MPEPQPSSTSEPRVSAQNTGCLPGDDIWTQWRNIFAILTGKMSDEGIEQFRVARDIRNEAADCKRCEDQRNYLLQWSPVIRYLSDNIRQLGGDLSSHNIYCRRCTNRKAGGFDPDFGILLCANEMKDQGHLEDTMAHEMVHAYDHLRFKVDWADNLRHAACTEVLKTIRASSLSGECRWAREFFRRGQWRFTQQHQECVKRRAILSVRARPACKDEAHAERVVNEVWDSCFRDTRPFDEIYR</sequence>